<sequence>MILSLGSGPHLDSSQRVFIAFSCSEGLLTASIRCFGVSDCHQKLLFLVGCGLRGAYSPGTGPRGGGLLRIKDVYFARELGNLMYTCSMLVHSRGRAGFVSFLAFI</sequence>
<evidence type="ECO:0000313" key="1">
    <source>
        <dbReference type="EMBL" id="WOL02760.1"/>
    </source>
</evidence>
<reference evidence="1 2" key="1">
    <citation type="submission" date="2023-10" db="EMBL/GenBank/DDBJ databases">
        <title>Chromosome-scale genome assembly provides insights into flower coloration mechanisms of Canna indica.</title>
        <authorList>
            <person name="Li C."/>
        </authorList>
    </citation>
    <scope>NUCLEOTIDE SEQUENCE [LARGE SCALE GENOMIC DNA]</scope>
    <source>
        <tissue evidence="1">Flower</tissue>
    </source>
</reference>
<evidence type="ECO:0000313" key="2">
    <source>
        <dbReference type="Proteomes" id="UP001327560"/>
    </source>
</evidence>
<dbReference type="EMBL" id="CP136892">
    <property type="protein sequence ID" value="WOL02760.1"/>
    <property type="molecule type" value="Genomic_DNA"/>
</dbReference>
<proteinExistence type="predicted"/>
<organism evidence="1 2">
    <name type="scientific">Canna indica</name>
    <name type="common">Indian-shot</name>
    <dbReference type="NCBI Taxonomy" id="4628"/>
    <lineage>
        <taxon>Eukaryota</taxon>
        <taxon>Viridiplantae</taxon>
        <taxon>Streptophyta</taxon>
        <taxon>Embryophyta</taxon>
        <taxon>Tracheophyta</taxon>
        <taxon>Spermatophyta</taxon>
        <taxon>Magnoliopsida</taxon>
        <taxon>Liliopsida</taxon>
        <taxon>Zingiberales</taxon>
        <taxon>Cannaceae</taxon>
        <taxon>Canna</taxon>
    </lineage>
</organism>
<name>A0AAQ3QBS6_9LILI</name>
<keyword evidence="2" id="KW-1185">Reference proteome</keyword>
<protein>
    <submittedName>
        <fullName evidence="1">Uncharacterized protein</fullName>
    </submittedName>
</protein>
<gene>
    <name evidence="1" type="ORF">Cni_G11479</name>
</gene>
<dbReference type="AlphaFoldDB" id="A0AAQ3QBS6"/>
<dbReference type="Proteomes" id="UP001327560">
    <property type="component" value="Chromosome 3"/>
</dbReference>
<accession>A0AAQ3QBS6</accession>